<dbReference type="SUPFAM" id="SSF48498">
    <property type="entry name" value="Tetracyclin repressor-like, C-terminal domain"/>
    <property type="match status" value="1"/>
</dbReference>
<keyword evidence="1" id="KW-0805">Transcription regulation</keyword>
<evidence type="ECO:0000313" key="6">
    <source>
        <dbReference type="EMBL" id="RJG21759.1"/>
    </source>
</evidence>
<dbReference type="Pfam" id="PF00440">
    <property type="entry name" value="TetR_N"/>
    <property type="match status" value="1"/>
</dbReference>
<dbReference type="GO" id="GO:0003700">
    <property type="term" value="F:DNA-binding transcription factor activity"/>
    <property type="evidence" value="ECO:0007669"/>
    <property type="project" value="TreeGrafter"/>
</dbReference>
<evidence type="ECO:0000256" key="4">
    <source>
        <dbReference type="PROSITE-ProRule" id="PRU00335"/>
    </source>
</evidence>
<dbReference type="PANTHER" id="PTHR30055:SF234">
    <property type="entry name" value="HTH-TYPE TRANSCRIPTIONAL REGULATOR BETI"/>
    <property type="match status" value="1"/>
</dbReference>
<evidence type="ECO:0000313" key="7">
    <source>
        <dbReference type="Proteomes" id="UP000266177"/>
    </source>
</evidence>
<dbReference type="InterPro" id="IPR050109">
    <property type="entry name" value="HTH-type_TetR-like_transc_reg"/>
</dbReference>
<protein>
    <submittedName>
        <fullName evidence="6">TetR/AcrR family transcriptional regulator</fullName>
    </submittedName>
</protein>
<dbReference type="GO" id="GO:0000976">
    <property type="term" value="F:transcription cis-regulatory region binding"/>
    <property type="evidence" value="ECO:0007669"/>
    <property type="project" value="TreeGrafter"/>
</dbReference>
<dbReference type="Proteomes" id="UP000266177">
    <property type="component" value="Unassembled WGS sequence"/>
</dbReference>
<dbReference type="AlphaFoldDB" id="A0A3A3GIE2"/>
<keyword evidence="3" id="KW-0804">Transcription</keyword>
<sequence>MPIQTSAAPPTWCEAGQRLFFERSIQETSMEQIAEAVPVGKMTIYKYFQSQEGLLEAIIDRLMEESFQLMQTVMSEAKDIRDLFELLMNYRDFGQISPLFISDLVQYYPAIFTKLMSYQENRVIPVFEEALFRAQQAGQVRKDLSPHLMVLYMMSMKEFMSQPGRLEGGFGLRTLAEQLMTVLCHGILTDWDVKQGE</sequence>
<feature type="DNA-binding region" description="H-T-H motif" evidence="4">
    <location>
        <begin position="29"/>
        <end position="48"/>
    </location>
</feature>
<dbReference type="InterPro" id="IPR009057">
    <property type="entry name" value="Homeodomain-like_sf"/>
</dbReference>
<dbReference type="OrthoDB" id="113732at2"/>
<evidence type="ECO:0000256" key="2">
    <source>
        <dbReference type="ARBA" id="ARBA00023125"/>
    </source>
</evidence>
<evidence type="ECO:0000256" key="3">
    <source>
        <dbReference type="ARBA" id="ARBA00023163"/>
    </source>
</evidence>
<dbReference type="Gene3D" id="1.10.10.60">
    <property type="entry name" value="Homeodomain-like"/>
    <property type="match status" value="1"/>
</dbReference>
<dbReference type="PROSITE" id="PS50977">
    <property type="entry name" value="HTH_TETR_2"/>
    <property type="match status" value="1"/>
</dbReference>
<dbReference type="PANTHER" id="PTHR30055">
    <property type="entry name" value="HTH-TYPE TRANSCRIPTIONAL REGULATOR RUTR"/>
    <property type="match status" value="1"/>
</dbReference>
<dbReference type="Gene3D" id="1.10.357.10">
    <property type="entry name" value="Tetracycline Repressor, domain 2"/>
    <property type="match status" value="1"/>
</dbReference>
<feature type="domain" description="HTH tetR-type" evidence="5">
    <location>
        <begin position="6"/>
        <end position="66"/>
    </location>
</feature>
<reference evidence="6 7" key="1">
    <citation type="submission" date="2018-09" db="EMBL/GenBank/DDBJ databases">
        <title>Paenibacillus SK2017-BO5.</title>
        <authorList>
            <person name="Piskunova J.V."/>
            <person name="Dubiley S.A."/>
            <person name="Severinov K.V."/>
        </authorList>
    </citation>
    <scope>NUCLEOTIDE SEQUENCE [LARGE SCALE GENOMIC DNA]</scope>
    <source>
        <strain evidence="6 7">BO5</strain>
    </source>
</reference>
<name>A0A3A3GIE2_PANTH</name>
<dbReference type="SUPFAM" id="SSF46689">
    <property type="entry name" value="Homeodomain-like"/>
    <property type="match status" value="1"/>
</dbReference>
<organism evidence="6 7">
    <name type="scientific">Paenibacillus thiaminolyticus</name>
    <name type="common">Bacillus thiaminolyticus</name>
    <dbReference type="NCBI Taxonomy" id="49283"/>
    <lineage>
        <taxon>Bacteria</taxon>
        <taxon>Bacillati</taxon>
        <taxon>Bacillota</taxon>
        <taxon>Bacilli</taxon>
        <taxon>Bacillales</taxon>
        <taxon>Paenibacillaceae</taxon>
        <taxon>Paenibacillus</taxon>
    </lineage>
</organism>
<dbReference type="InterPro" id="IPR036271">
    <property type="entry name" value="Tet_transcr_reg_TetR-rel_C_sf"/>
</dbReference>
<dbReference type="EMBL" id="QYZD01000021">
    <property type="protein sequence ID" value="RJG21759.1"/>
    <property type="molecule type" value="Genomic_DNA"/>
</dbReference>
<keyword evidence="2 4" id="KW-0238">DNA-binding</keyword>
<comment type="caution">
    <text evidence="6">The sequence shown here is derived from an EMBL/GenBank/DDBJ whole genome shotgun (WGS) entry which is preliminary data.</text>
</comment>
<evidence type="ECO:0000256" key="1">
    <source>
        <dbReference type="ARBA" id="ARBA00023015"/>
    </source>
</evidence>
<proteinExistence type="predicted"/>
<gene>
    <name evidence="6" type="ORF">DQX05_20370</name>
</gene>
<evidence type="ECO:0000259" key="5">
    <source>
        <dbReference type="PROSITE" id="PS50977"/>
    </source>
</evidence>
<accession>A0A3A3GIE2</accession>
<dbReference type="InterPro" id="IPR001647">
    <property type="entry name" value="HTH_TetR"/>
</dbReference>